<protein>
    <submittedName>
        <fullName evidence="2">Uncharacterized protein</fullName>
    </submittedName>
</protein>
<reference evidence="4" key="2">
    <citation type="journal article" date="2019" name="Int. J. Syst. Evol. Microbiol.">
        <title>The Global Catalogue of Microorganisms (GCM) 10K type strain sequencing project: providing services to taxonomists for standard genome sequencing and annotation.</title>
        <authorList>
            <consortium name="The Broad Institute Genomics Platform"/>
            <consortium name="The Broad Institute Genome Sequencing Center for Infectious Disease"/>
            <person name="Wu L."/>
            <person name="Ma J."/>
        </authorList>
    </citation>
    <scope>NUCLEOTIDE SEQUENCE [LARGE SCALE GENOMIC DNA]</scope>
    <source>
        <strain evidence="4">JCM 9687</strain>
    </source>
</reference>
<comment type="caution">
    <text evidence="2">The sequence shown here is derived from an EMBL/GenBank/DDBJ whole genome shotgun (WGS) entry which is preliminary data.</text>
</comment>
<feature type="compositionally biased region" description="Basic and acidic residues" evidence="1">
    <location>
        <begin position="1"/>
        <end position="12"/>
    </location>
</feature>
<reference evidence="2" key="3">
    <citation type="submission" date="2023-12" db="EMBL/GenBank/DDBJ databases">
        <authorList>
            <person name="Sun Q."/>
            <person name="Inoue M."/>
        </authorList>
    </citation>
    <scope>NUCLEOTIDE SEQUENCE</scope>
    <source>
        <strain evidence="2">JCM 9687</strain>
    </source>
</reference>
<accession>A0ABP6RJD8</accession>
<evidence type="ECO:0000313" key="3">
    <source>
        <dbReference type="EMBL" id="GAA3358476.1"/>
    </source>
</evidence>
<dbReference type="Proteomes" id="UP001500483">
    <property type="component" value="Unassembled WGS sequence"/>
</dbReference>
<evidence type="ECO:0000313" key="4">
    <source>
        <dbReference type="Proteomes" id="UP001500483"/>
    </source>
</evidence>
<evidence type="ECO:0000313" key="2">
    <source>
        <dbReference type="EMBL" id="GAA3354215.1"/>
    </source>
</evidence>
<organism evidence="2 4">
    <name type="scientific">Saccharopolyspora gregorii</name>
    <dbReference type="NCBI Taxonomy" id="33914"/>
    <lineage>
        <taxon>Bacteria</taxon>
        <taxon>Bacillati</taxon>
        <taxon>Actinomycetota</taxon>
        <taxon>Actinomycetes</taxon>
        <taxon>Pseudonocardiales</taxon>
        <taxon>Pseudonocardiaceae</taxon>
        <taxon>Saccharopolyspora</taxon>
    </lineage>
</organism>
<gene>
    <name evidence="2" type="ORF">GCM10020366_10190</name>
    <name evidence="3" type="ORF">GCM10020366_30710</name>
</gene>
<proteinExistence type="predicted"/>
<keyword evidence="4" id="KW-1185">Reference proteome</keyword>
<feature type="region of interest" description="Disordered" evidence="1">
    <location>
        <begin position="1"/>
        <end position="25"/>
    </location>
</feature>
<sequence>MTSVETTHRDGITDGDDDAAELPTTPCSVVWSGGHSFVLEGVGGRARWAGVDDRGRARFLTDAEMRRRGWSHDRR</sequence>
<reference evidence="2" key="1">
    <citation type="journal article" date="2014" name="Int. J. Syst. Evol. Microbiol.">
        <title>Complete genome of a new Firmicutes species belonging to the dominant human colonic microbiota ('Ruminococcus bicirculans') reveals two chromosomes and a selective capacity to utilize plant glucans.</title>
        <authorList>
            <consortium name="NISC Comparative Sequencing Program"/>
            <person name="Wegmann U."/>
            <person name="Louis P."/>
            <person name="Goesmann A."/>
            <person name="Henrissat B."/>
            <person name="Duncan S.H."/>
            <person name="Flint H.J."/>
        </authorList>
    </citation>
    <scope>NUCLEOTIDE SEQUENCE</scope>
    <source>
        <strain evidence="2">JCM 9687</strain>
    </source>
</reference>
<dbReference type="EMBL" id="BAAAYK010000030">
    <property type="protein sequence ID" value="GAA3354215.1"/>
    <property type="molecule type" value="Genomic_DNA"/>
</dbReference>
<dbReference type="EMBL" id="BAAAYK010000038">
    <property type="protein sequence ID" value="GAA3358476.1"/>
    <property type="molecule type" value="Genomic_DNA"/>
</dbReference>
<evidence type="ECO:0000256" key="1">
    <source>
        <dbReference type="SAM" id="MobiDB-lite"/>
    </source>
</evidence>
<name>A0ABP6RJD8_9PSEU</name>